<comment type="caution">
    <text evidence="1">The sequence shown here is derived from an EMBL/GenBank/DDBJ whole genome shotgun (WGS) entry which is preliminary data.</text>
</comment>
<gene>
    <name evidence="1" type="ORF">B1A_00871</name>
</gene>
<sequence>MQVPRNGGTVHFAPLRTNHVTFTFPKVKSILSFDSLTSHLIPLPIGLANLSFPALDNLPIPAIDLQRQFSLKCGQGPPLQIGDVTYPTSVTGTVAELYALEPMSLVVCGARNQQVTLGSGTQQLDAPYTGDGLRITTVDLLGTRLAAPAPPRGNYTATSLLG</sequence>
<proteinExistence type="predicted"/>
<dbReference type="EMBL" id="AUZX01000659">
    <property type="protein sequence ID" value="EQD80458.1"/>
    <property type="molecule type" value="Genomic_DNA"/>
</dbReference>
<accession>T1CFJ9</accession>
<name>T1CFJ9_9ZZZZ</name>
<reference evidence="1" key="1">
    <citation type="submission" date="2013-08" db="EMBL/GenBank/DDBJ databases">
        <authorList>
            <person name="Mendez C."/>
            <person name="Richter M."/>
            <person name="Ferrer M."/>
            <person name="Sanchez J."/>
        </authorList>
    </citation>
    <scope>NUCLEOTIDE SEQUENCE</scope>
</reference>
<dbReference type="AlphaFoldDB" id="T1CFJ9"/>
<reference evidence="1" key="2">
    <citation type="journal article" date="2014" name="ISME J.">
        <title>Microbial stratification in low pH oxic and suboxic macroscopic growths along an acid mine drainage.</title>
        <authorList>
            <person name="Mendez-Garcia C."/>
            <person name="Mesa V."/>
            <person name="Sprenger R.R."/>
            <person name="Richter M."/>
            <person name="Diez M.S."/>
            <person name="Solano J."/>
            <person name="Bargiela R."/>
            <person name="Golyshina O.V."/>
            <person name="Manteca A."/>
            <person name="Ramos J.L."/>
            <person name="Gallego J.R."/>
            <person name="Llorente I."/>
            <person name="Martins Dos Santos V.A."/>
            <person name="Jensen O.N."/>
            <person name="Pelaez A.I."/>
            <person name="Sanchez J."/>
            <person name="Ferrer M."/>
        </authorList>
    </citation>
    <scope>NUCLEOTIDE SEQUENCE</scope>
</reference>
<protein>
    <submittedName>
        <fullName evidence="1">Uncharacterized protein</fullName>
    </submittedName>
</protein>
<feature type="non-terminal residue" evidence="1">
    <location>
        <position position="162"/>
    </location>
</feature>
<evidence type="ECO:0000313" key="1">
    <source>
        <dbReference type="EMBL" id="EQD80458.1"/>
    </source>
</evidence>
<organism evidence="1">
    <name type="scientific">mine drainage metagenome</name>
    <dbReference type="NCBI Taxonomy" id="410659"/>
    <lineage>
        <taxon>unclassified sequences</taxon>
        <taxon>metagenomes</taxon>
        <taxon>ecological metagenomes</taxon>
    </lineage>
</organism>